<dbReference type="Gene3D" id="2.130.10.10">
    <property type="entry name" value="YVTN repeat-like/Quinoprotein amine dehydrogenase"/>
    <property type="match status" value="2"/>
</dbReference>
<dbReference type="Proteomes" id="UP000307244">
    <property type="component" value="Unassembled WGS sequence"/>
</dbReference>
<keyword evidence="2" id="KW-0604">Photosystem II</keyword>
<dbReference type="Pfam" id="PF14870">
    <property type="entry name" value="PSII_BNR"/>
    <property type="match status" value="1"/>
</dbReference>
<dbReference type="SUPFAM" id="SSF50939">
    <property type="entry name" value="Sialidases"/>
    <property type="match status" value="1"/>
</dbReference>
<organism evidence="4 5">
    <name type="scientific">Pedobacter frigoris</name>
    <dbReference type="NCBI Taxonomy" id="2571272"/>
    <lineage>
        <taxon>Bacteria</taxon>
        <taxon>Pseudomonadati</taxon>
        <taxon>Bacteroidota</taxon>
        <taxon>Sphingobacteriia</taxon>
        <taxon>Sphingobacteriales</taxon>
        <taxon>Sphingobacteriaceae</taxon>
        <taxon>Pedobacter</taxon>
    </lineage>
</organism>
<dbReference type="AlphaFoldDB" id="A0A4U1CI33"/>
<dbReference type="InterPro" id="IPR015943">
    <property type="entry name" value="WD40/YVTN_repeat-like_dom_sf"/>
</dbReference>
<accession>A0A4U1CI33</accession>
<dbReference type="PANTHER" id="PTHR47199:SF2">
    <property type="entry name" value="PHOTOSYSTEM II STABILITY_ASSEMBLY FACTOR HCF136, CHLOROPLASTIC"/>
    <property type="match status" value="1"/>
</dbReference>
<dbReference type="GO" id="GO:0015979">
    <property type="term" value="P:photosynthesis"/>
    <property type="evidence" value="ECO:0007669"/>
    <property type="project" value="UniProtKB-KW"/>
</dbReference>
<comment type="caution">
    <text evidence="4">The sequence shown here is derived from an EMBL/GenBank/DDBJ whole genome shotgun (WGS) entry which is preliminary data.</text>
</comment>
<evidence type="ECO:0000313" key="4">
    <source>
        <dbReference type="EMBL" id="TKC06287.1"/>
    </source>
</evidence>
<dbReference type="CDD" id="cd15482">
    <property type="entry name" value="Sialidase_non-viral"/>
    <property type="match status" value="1"/>
</dbReference>
<dbReference type="InterPro" id="IPR036278">
    <property type="entry name" value="Sialidase_sf"/>
</dbReference>
<protein>
    <submittedName>
        <fullName evidence="4">Oxidoreductase</fullName>
    </submittedName>
</protein>
<feature type="domain" description="Photosynthesis system II assembly factor Ycf48/Hcf136-like" evidence="3">
    <location>
        <begin position="37"/>
        <end position="112"/>
    </location>
</feature>
<keyword evidence="5" id="KW-1185">Reference proteome</keyword>
<evidence type="ECO:0000313" key="5">
    <source>
        <dbReference type="Proteomes" id="UP000307244"/>
    </source>
</evidence>
<reference evidence="4 5" key="1">
    <citation type="submission" date="2019-04" db="EMBL/GenBank/DDBJ databases">
        <title>Pedobacter sp. RP-3-15 sp. nov., isolated from Arctic soil.</title>
        <authorList>
            <person name="Dahal R.H."/>
            <person name="Kim D.-U."/>
        </authorList>
    </citation>
    <scope>NUCLEOTIDE SEQUENCE [LARGE SCALE GENOMIC DNA]</scope>
    <source>
        <strain evidence="4 5">RP-3-15</strain>
    </source>
</reference>
<dbReference type="EMBL" id="SWBQ01000003">
    <property type="protein sequence ID" value="TKC06287.1"/>
    <property type="molecule type" value="Genomic_DNA"/>
</dbReference>
<evidence type="ECO:0000256" key="1">
    <source>
        <dbReference type="ARBA" id="ARBA00022531"/>
    </source>
</evidence>
<dbReference type="GO" id="GO:0009523">
    <property type="term" value="C:photosystem II"/>
    <property type="evidence" value="ECO:0007669"/>
    <property type="project" value="UniProtKB-KW"/>
</dbReference>
<gene>
    <name evidence="4" type="ORF">FA047_13305</name>
</gene>
<evidence type="ECO:0000259" key="3">
    <source>
        <dbReference type="Pfam" id="PF14870"/>
    </source>
</evidence>
<dbReference type="PANTHER" id="PTHR47199">
    <property type="entry name" value="PHOTOSYSTEM II STABILITY/ASSEMBLY FACTOR HCF136, CHLOROPLASTIC"/>
    <property type="match status" value="1"/>
</dbReference>
<sequence length="342" mass="37542">MIRYLISLFVMLPFLGIGQIYKLEPLNQMGNASFRGMSIVSDQVAWVSGSNGTIGRTVDGGKTWQRIQPKGYEKLDFRDIEAFDKDRAVTVNAGSPAYVLVTSDGGATWKEVYKNVDSAIFLDGMDFWDDKNGIIFGDPINNKMQLLKTRDGGLNWQDVSGNLKSDLSMGEAGFAASGTTIRTAGKGRVWIATGGSVSNIYYSDNYGYSWKVFKCPIWQGENSTGPFSIDFYNPKTGVAVGGNYLKDKENPNNILLTMDGGKTWQKPQRPVEGFRSGVLYVNKKTLLATGTSGTDVSNDGGKNWHKISDLSFNVIQKAKKGNLILIAGNKGQIYQLKISDDK</sequence>
<dbReference type="OrthoDB" id="9813892at2"/>
<name>A0A4U1CI33_9SPHI</name>
<proteinExistence type="predicted"/>
<evidence type="ECO:0000256" key="2">
    <source>
        <dbReference type="ARBA" id="ARBA00023276"/>
    </source>
</evidence>
<keyword evidence="1" id="KW-0602">Photosynthesis</keyword>
<dbReference type="InterPro" id="IPR028203">
    <property type="entry name" value="PSII_CF48-like_dom"/>
</dbReference>